<protein>
    <submittedName>
        <fullName evidence="2">Uncharacterized protein</fullName>
    </submittedName>
</protein>
<dbReference type="RefSeq" id="WP_098063015.1">
    <property type="nucleotide sequence ID" value="NZ_PDEP01000013.1"/>
</dbReference>
<keyword evidence="1" id="KW-0732">Signal</keyword>
<feature type="signal peptide" evidence="1">
    <location>
        <begin position="1"/>
        <end position="21"/>
    </location>
</feature>
<accession>A0A2H3NLW2</accession>
<feature type="chain" id="PRO_5013837072" evidence="1">
    <location>
        <begin position="22"/>
        <end position="182"/>
    </location>
</feature>
<evidence type="ECO:0000256" key="1">
    <source>
        <dbReference type="SAM" id="SignalP"/>
    </source>
</evidence>
<keyword evidence="3" id="KW-1185">Reference proteome</keyword>
<gene>
    <name evidence="2" type="ORF">CRI93_12720</name>
</gene>
<evidence type="ECO:0000313" key="2">
    <source>
        <dbReference type="EMBL" id="PEN05552.1"/>
    </source>
</evidence>
<dbReference type="AlphaFoldDB" id="A0A2H3NLW2"/>
<name>A0A2H3NLW2_9BACT</name>
<dbReference type="Proteomes" id="UP000221024">
    <property type="component" value="Unassembled WGS sequence"/>
</dbReference>
<sequence length="182" mass="18508">MTLRFLFVGLFTLLLASPAAAQSTCSDCVGGGSDIAGALFQGSANAWATPEARAQLNERATALNTLSSDATAPSIAPAVADAFAAAPNARALLMQTHALPELKADLHSEWTTRGLPAAEAEALIDALSGLTAKNRVEPEALQTSLDAYNAAVAAAAPTFVTDPAPSFLALRHALAALTQAAP</sequence>
<organism evidence="2 3">
    <name type="scientific">Longimonas halophila</name>
    <dbReference type="NCBI Taxonomy" id="1469170"/>
    <lineage>
        <taxon>Bacteria</taxon>
        <taxon>Pseudomonadati</taxon>
        <taxon>Rhodothermota</taxon>
        <taxon>Rhodothermia</taxon>
        <taxon>Rhodothermales</taxon>
        <taxon>Salisaetaceae</taxon>
        <taxon>Longimonas</taxon>
    </lineage>
</organism>
<comment type="caution">
    <text evidence="2">The sequence shown here is derived from an EMBL/GenBank/DDBJ whole genome shotgun (WGS) entry which is preliminary data.</text>
</comment>
<dbReference type="EMBL" id="PDEP01000013">
    <property type="protein sequence ID" value="PEN05552.1"/>
    <property type="molecule type" value="Genomic_DNA"/>
</dbReference>
<reference evidence="2 3" key="1">
    <citation type="submission" date="2017-10" db="EMBL/GenBank/DDBJ databases">
        <title>Draft genome of Longimonas halophila.</title>
        <authorList>
            <person name="Goh K.M."/>
            <person name="Shamsir M.S."/>
            <person name="Lim S.W."/>
        </authorList>
    </citation>
    <scope>NUCLEOTIDE SEQUENCE [LARGE SCALE GENOMIC DNA]</scope>
    <source>
        <strain evidence="2 3">KCTC 42399</strain>
    </source>
</reference>
<proteinExistence type="predicted"/>
<evidence type="ECO:0000313" key="3">
    <source>
        <dbReference type="Proteomes" id="UP000221024"/>
    </source>
</evidence>